<protein>
    <submittedName>
        <fullName evidence="1">RusA family crossover junction endodeoxyribonuclease</fullName>
    </submittedName>
</protein>
<sequence>MGTIVEKQSISFTVYGEPVAQGRPRASTAGGFVRLYDPKKSRDYKDYVRLVASEHAPSKLIEGPLQLKVNVYRPIPKSFSKKKVTQAEAGELRPTTKPDADNYLKGIKDALKNVVWKDDSQVVEVSVSKWYSERPRVEVQILEI</sequence>
<gene>
    <name evidence="1" type="primary">rusA</name>
    <name evidence="1" type="ORF">BSPP4475_16420</name>
</gene>
<name>A0AA48RIW8_9BACL</name>
<dbReference type="Gene3D" id="3.30.1330.70">
    <property type="entry name" value="Holliday junction resolvase RusA"/>
    <property type="match status" value="1"/>
</dbReference>
<dbReference type="SUPFAM" id="SSF103084">
    <property type="entry name" value="Holliday junction resolvase RusA"/>
    <property type="match status" value="1"/>
</dbReference>
<dbReference type="Proteomes" id="UP001189619">
    <property type="component" value="Chromosome"/>
</dbReference>
<accession>A0AA48RIW8</accession>
<dbReference type="GO" id="GO:0006281">
    <property type="term" value="P:DNA repair"/>
    <property type="evidence" value="ECO:0007669"/>
    <property type="project" value="InterPro"/>
</dbReference>
<dbReference type="GO" id="GO:0000287">
    <property type="term" value="F:magnesium ion binding"/>
    <property type="evidence" value="ECO:0007669"/>
    <property type="project" value="InterPro"/>
</dbReference>
<proteinExistence type="predicted"/>
<dbReference type="EMBL" id="OY569118">
    <property type="protein sequence ID" value="CAJ1003910.1"/>
    <property type="molecule type" value="Genomic_DNA"/>
</dbReference>
<dbReference type="InterPro" id="IPR008822">
    <property type="entry name" value="Endonuclease_RusA-like"/>
</dbReference>
<dbReference type="KEGG" id="bayd:BSPP4475_16420"/>
<reference evidence="1" key="1">
    <citation type="submission" date="2023-07" db="EMBL/GenBank/DDBJ databases">
        <authorList>
            <person name="Ivanov I."/>
            <person name="Teneva D."/>
            <person name="Stoikov I."/>
        </authorList>
    </citation>
    <scope>NUCLEOTIDE SEQUENCE</scope>
    <source>
        <strain evidence="1">4475</strain>
    </source>
</reference>
<dbReference type="GO" id="GO:0006310">
    <property type="term" value="P:DNA recombination"/>
    <property type="evidence" value="ECO:0007669"/>
    <property type="project" value="InterPro"/>
</dbReference>
<organism evidence="1 2">
    <name type="scientific">Brevibacillus aydinogluensis</name>
    <dbReference type="NCBI Taxonomy" id="927786"/>
    <lineage>
        <taxon>Bacteria</taxon>
        <taxon>Bacillati</taxon>
        <taxon>Bacillota</taxon>
        <taxon>Bacilli</taxon>
        <taxon>Bacillales</taxon>
        <taxon>Paenibacillaceae</taxon>
        <taxon>Brevibacillus</taxon>
    </lineage>
</organism>
<dbReference type="Pfam" id="PF05866">
    <property type="entry name" value="RusA"/>
    <property type="match status" value="1"/>
</dbReference>
<dbReference type="AlphaFoldDB" id="A0AA48RIW8"/>
<dbReference type="RefSeq" id="WP_304414665.1">
    <property type="nucleotide sequence ID" value="NZ_OY569118.1"/>
</dbReference>
<keyword evidence="2" id="KW-1185">Reference proteome</keyword>
<dbReference type="InterPro" id="IPR036614">
    <property type="entry name" value="RusA-like_sf"/>
</dbReference>
<evidence type="ECO:0000313" key="2">
    <source>
        <dbReference type="Proteomes" id="UP001189619"/>
    </source>
</evidence>
<evidence type="ECO:0000313" key="1">
    <source>
        <dbReference type="EMBL" id="CAJ1003910.1"/>
    </source>
</evidence>